<dbReference type="AlphaFoldDB" id="A0A6J8E658"/>
<evidence type="ECO:0000313" key="3">
    <source>
        <dbReference type="EMBL" id="CAC5416309.1"/>
    </source>
</evidence>
<evidence type="ECO:0000313" key="4">
    <source>
        <dbReference type="Proteomes" id="UP000507470"/>
    </source>
</evidence>
<dbReference type="PROSITE" id="PS50119">
    <property type="entry name" value="ZF_BBOX"/>
    <property type="match status" value="1"/>
</dbReference>
<name>A0A6J8E658_MYTCO</name>
<dbReference type="Gene3D" id="3.30.160.60">
    <property type="entry name" value="Classic Zinc Finger"/>
    <property type="match status" value="1"/>
</dbReference>
<sequence>MQCQPCSEQDRKTAADYWCIECEEALCESCKSQHLSFKLSKNHNVSTFSPIEESVVSHIEKEEAVCVVKDGCDMCEEHPGKFLEYICINHEKACCVLCKRQYHRNCSKVEKVDDIVDDTTLTTTYKDLLSAIGERKTYLTEMAVKEKSNLMKIETIKDKCIEELTNTRITINEYLDSLQNEVEKENTKKTRIRC</sequence>
<dbReference type="Proteomes" id="UP000507470">
    <property type="component" value="Unassembled WGS sequence"/>
</dbReference>
<protein>
    <recommendedName>
        <fullName evidence="2">B box-type domain-containing protein</fullName>
    </recommendedName>
</protein>
<gene>
    <name evidence="3" type="ORF">MCOR_48944</name>
</gene>
<evidence type="ECO:0000256" key="1">
    <source>
        <dbReference type="PROSITE-ProRule" id="PRU00024"/>
    </source>
</evidence>
<accession>A0A6J8E658</accession>
<reference evidence="3 4" key="1">
    <citation type="submission" date="2020-06" db="EMBL/GenBank/DDBJ databases">
        <authorList>
            <person name="Li R."/>
            <person name="Bekaert M."/>
        </authorList>
    </citation>
    <scope>NUCLEOTIDE SEQUENCE [LARGE SCALE GENOMIC DNA]</scope>
    <source>
        <strain evidence="4">wild</strain>
    </source>
</reference>
<dbReference type="OrthoDB" id="6100019at2759"/>
<feature type="domain" description="B box-type" evidence="2">
    <location>
        <begin position="1"/>
        <end position="48"/>
    </location>
</feature>
<dbReference type="GO" id="GO:0008270">
    <property type="term" value="F:zinc ion binding"/>
    <property type="evidence" value="ECO:0007669"/>
    <property type="project" value="UniProtKB-KW"/>
</dbReference>
<organism evidence="3 4">
    <name type="scientific">Mytilus coruscus</name>
    <name type="common">Sea mussel</name>
    <dbReference type="NCBI Taxonomy" id="42192"/>
    <lineage>
        <taxon>Eukaryota</taxon>
        <taxon>Metazoa</taxon>
        <taxon>Spiralia</taxon>
        <taxon>Lophotrochozoa</taxon>
        <taxon>Mollusca</taxon>
        <taxon>Bivalvia</taxon>
        <taxon>Autobranchia</taxon>
        <taxon>Pteriomorphia</taxon>
        <taxon>Mytilida</taxon>
        <taxon>Mytiloidea</taxon>
        <taxon>Mytilidae</taxon>
        <taxon>Mytilinae</taxon>
        <taxon>Mytilus</taxon>
    </lineage>
</organism>
<proteinExistence type="predicted"/>
<keyword evidence="4" id="KW-1185">Reference proteome</keyword>
<evidence type="ECO:0000259" key="2">
    <source>
        <dbReference type="PROSITE" id="PS50119"/>
    </source>
</evidence>
<keyword evidence="1" id="KW-0863">Zinc-finger</keyword>
<dbReference type="InterPro" id="IPR000315">
    <property type="entry name" value="Znf_B-box"/>
</dbReference>
<dbReference type="SUPFAM" id="SSF57845">
    <property type="entry name" value="B-box zinc-binding domain"/>
    <property type="match status" value="1"/>
</dbReference>
<keyword evidence="1" id="KW-0862">Zinc</keyword>
<keyword evidence="1" id="KW-0479">Metal-binding</keyword>
<dbReference type="EMBL" id="CACVKT020008625">
    <property type="protein sequence ID" value="CAC5416309.1"/>
    <property type="molecule type" value="Genomic_DNA"/>
</dbReference>